<comment type="caution">
    <text evidence="2">The sequence shown here is derived from an EMBL/GenBank/DDBJ whole genome shotgun (WGS) entry which is preliminary data.</text>
</comment>
<evidence type="ECO:0000313" key="3">
    <source>
        <dbReference type="Proteomes" id="UP000799444"/>
    </source>
</evidence>
<feature type="non-terminal residue" evidence="2">
    <location>
        <position position="397"/>
    </location>
</feature>
<gene>
    <name evidence="2" type="ORF">EJ04DRAFT_462430</name>
</gene>
<dbReference type="Pfam" id="PF01026">
    <property type="entry name" value="TatD_DNase"/>
    <property type="match status" value="1"/>
</dbReference>
<dbReference type="PANTHER" id="PTHR47345">
    <property type="entry name" value="CUT9-INTERACTING PROTEIN SCN1"/>
    <property type="match status" value="1"/>
</dbReference>
<dbReference type="PANTHER" id="PTHR47345:SF1">
    <property type="entry name" value="CUT9-INTERACTING PROTEIN SCN1"/>
    <property type="match status" value="1"/>
</dbReference>
<evidence type="ECO:0000313" key="2">
    <source>
        <dbReference type="EMBL" id="KAF2736715.1"/>
    </source>
</evidence>
<accession>A0A9P4R230</accession>
<proteinExistence type="predicted"/>
<dbReference type="SUPFAM" id="SSF51556">
    <property type="entry name" value="Metallo-dependent hydrolases"/>
    <property type="match status" value="1"/>
</dbReference>
<dbReference type="InterPro" id="IPR053044">
    <property type="entry name" value="Metallo-hydrolase/TatD-type"/>
</dbReference>
<feature type="region of interest" description="Disordered" evidence="1">
    <location>
        <begin position="176"/>
        <end position="199"/>
    </location>
</feature>
<dbReference type="Proteomes" id="UP000799444">
    <property type="component" value="Unassembled WGS sequence"/>
</dbReference>
<reference evidence="2" key="1">
    <citation type="journal article" date="2020" name="Stud. Mycol.">
        <title>101 Dothideomycetes genomes: a test case for predicting lifestyles and emergence of pathogens.</title>
        <authorList>
            <person name="Haridas S."/>
            <person name="Albert R."/>
            <person name="Binder M."/>
            <person name="Bloem J."/>
            <person name="Labutti K."/>
            <person name="Salamov A."/>
            <person name="Andreopoulos B."/>
            <person name="Baker S."/>
            <person name="Barry K."/>
            <person name="Bills G."/>
            <person name="Bluhm B."/>
            <person name="Cannon C."/>
            <person name="Castanera R."/>
            <person name="Culley D."/>
            <person name="Daum C."/>
            <person name="Ezra D."/>
            <person name="Gonzalez J."/>
            <person name="Henrissat B."/>
            <person name="Kuo A."/>
            <person name="Liang C."/>
            <person name="Lipzen A."/>
            <person name="Lutzoni F."/>
            <person name="Magnuson J."/>
            <person name="Mondo S."/>
            <person name="Nolan M."/>
            <person name="Ohm R."/>
            <person name="Pangilinan J."/>
            <person name="Park H.-J."/>
            <person name="Ramirez L."/>
            <person name="Alfaro M."/>
            <person name="Sun H."/>
            <person name="Tritt A."/>
            <person name="Yoshinaga Y."/>
            <person name="Zwiers L.-H."/>
            <person name="Turgeon B."/>
            <person name="Goodwin S."/>
            <person name="Spatafora J."/>
            <person name="Crous P."/>
            <person name="Grigoriev I."/>
        </authorList>
    </citation>
    <scope>NUCLEOTIDE SEQUENCE</scope>
    <source>
        <strain evidence="2">CBS 125425</strain>
    </source>
</reference>
<name>A0A9P4R230_9PLEO</name>
<dbReference type="AlphaFoldDB" id="A0A9P4R230"/>
<organism evidence="2 3">
    <name type="scientific">Polyplosphaeria fusca</name>
    <dbReference type="NCBI Taxonomy" id="682080"/>
    <lineage>
        <taxon>Eukaryota</taxon>
        <taxon>Fungi</taxon>
        <taxon>Dikarya</taxon>
        <taxon>Ascomycota</taxon>
        <taxon>Pezizomycotina</taxon>
        <taxon>Dothideomycetes</taxon>
        <taxon>Pleosporomycetidae</taxon>
        <taxon>Pleosporales</taxon>
        <taxon>Tetraplosphaeriaceae</taxon>
        <taxon>Polyplosphaeria</taxon>
    </lineage>
</organism>
<dbReference type="InterPro" id="IPR001130">
    <property type="entry name" value="TatD-like"/>
</dbReference>
<dbReference type="EMBL" id="ML996122">
    <property type="protein sequence ID" value="KAF2736715.1"/>
    <property type="molecule type" value="Genomic_DNA"/>
</dbReference>
<feature type="compositionally biased region" description="Basic and acidic residues" evidence="1">
    <location>
        <begin position="179"/>
        <end position="198"/>
    </location>
</feature>
<feature type="region of interest" description="Disordered" evidence="1">
    <location>
        <begin position="256"/>
        <end position="284"/>
    </location>
</feature>
<protein>
    <submittedName>
        <fullName evidence="2">Metallo-dependent hydrolase</fullName>
    </submittedName>
</protein>
<evidence type="ECO:0000256" key="1">
    <source>
        <dbReference type="SAM" id="MobiDB-lite"/>
    </source>
</evidence>
<dbReference type="Gene3D" id="3.20.20.140">
    <property type="entry name" value="Metal-dependent hydrolases"/>
    <property type="match status" value="1"/>
</dbReference>
<dbReference type="OrthoDB" id="413993at2759"/>
<dbReference type="GO" id="GO:0016788">
    <property type="term" value="F:hydrolase activity, acting on ester bonds"/>
    <property type="evidence" value="ECO:0007669"/>
    <property type="project" value="InterPro"/>
</dbReference>
<sequence length="397" mass="44982">MAQDVPTEPFPWHFGVYDAHCHPTDTMSSIASIPEMNARVLTVMATRSQDQDLVTSVADKYAIKTAKPETWGKDECILPSFGWHPWFSYQMFIEDNDNSSEGPKRLKGEDKIKHYQSVIQPSKDQLSEEDAQLFSAFPDPSPFHEFLSEAKTNLKKYPISLVGEIGLDRSFRIPDPLDPELKEQRDHGLTPGGREGRRLSPFRVDLQHQKKIFKMQLQLAAELGKAVSIHGVQAHGMVFDTLKELYGGHERKILSKRERKRLSAENTQLPEATKHENGENVGPQPYPPRVCLHSYSGNPSNFKQYTNPAIPIEIFASFSTAVNLSDAMDEETPKSFENMIKAVPDHMLLVESDLHTAGEAMDERLEDIVRRVCKIKEWGLEEGVEKLGKNWIRFALG</sequence>
<keyword evidence="2" id="KW-0378">Hydrolase</keyword>
<keyword evidence="3" id="KW-1185">Reference proteome</keyword>
<dbReference type="InterPro" id="IPR032466">
    <property type="entry name" value="Metal_Hydrolase"/>
</dbReference>